<reference evidence="1" key="1">
    <citation type="submission" date="2014-03" db="EMBL/GenBank/DDBJ databases">
        <authorList>
            <person name="Genoscope - CEA"/>
        </authorList>
    </citation>
    <scope>NUCLEOTIDE SEQUENCE [LARGE SCALE GENOMIC DNA]</scope>
    <source>
        <strain evidence="1">CF27</strain>
    </source>
</reference>
<comment type="caution">
    <text evidence="1">The sequence shown here is derived from an EMBL/GenBank/DDBJ whole genome shotgun (WGS) entry which is preliminary data.</text>
</comment>
<dbReference type="AlphaFoldDB" id="A0A060UK76"/>
<reference evidence="1" key="2">
    <citation type="submission" date="2014-07" db="EMBL/GenBank/DDBJ databases">
        <title>Initial genome analysis of the psychrotolerant acidophile Acidithiobacillus ferrivorans CF27: insights into iron and sulfur oxidation pathways and into biofilm formation.</title>
        <authorList>
            <person name="Talla E."/>
            <person name="Hedrich S."/>
            <person name="Mangenot S."/>
            <person name="Ji B."/>
            <person name="Johnson D.B."/>
            <person name="Barbe V."/>
            <person name="Bonnefoy V."/>
        </authorList>
    </citation>
    <scope>NUCLEOTIDE SEQUENCE [LARGE SCALE GENOMIC DNA]</scope>
    <source>
        <strain evidence="1">CF27</strain>
    </source>
</reference>
<protein>
    <submittedName>
        <fullName evidence="1">Uncharacterized protein</fullName>
    </submittedName>
</protein>
<accession>A0A060UK76</accession>
<sequence>MIWSSCFMALILHWVMRSRLRASYTGLRQNGPLEQPRRIHHHQIRQ</sequence>
<organism evidence="1">
    <name type="scientific">Acidithiobacillus ferrivorans</name>
    <dbReference type="NCBI Taxonomy" id="160808"/>
    <lineage>
        <taxon>Bacteria</taxon>
        <taxon>Pseudomonadati</taxon>
        <taxon>Pseudomonadota</taxon>
        <taxon>Acidithiobacillia</taxon>
        <taxon>Acidithiobacillales</taxon>
        <taxon>Acidithiobacillaceae</taxon>
        <taxon>Acidithiobacillus</taxon>
    </lineage>
</organism>
<evidence type="ECO:0000313" key="1">
    <source>
        <dbReference type="EMBL" id="CDQ09057.1"/>
    </source>
</evidence>
<name>A0A060UK76_9PROT</name>
<proteinExistence type="predicted"/>
<dbReference type="EMBL" id="CCCS020000008">
    <property type="protein sequence ID" value="CDQ09057.1"/>
    <property type="molecule type" value="Genomic_DNA"/>
</dbReference>
<gene>
    <name evidence="1" type="ORF">AFERRI_160002</name>
</gene>